<feature type="transmembrane region" description="Helical" evidence="5">
    <location>
        <begin position="224"/>
        <end position="246"/>
    </location>
</feature>
<keyword evidence="2 5" id="KW-0812">Transmembrane</keyword>
<evidence type="ECO:0000256" key="2">
    <source>
        <dbReference type="ARBA" id="ARBA00022692"/>
    </source>
</evidence>
<dbReference type="AlphaFoldDB" id="A0AAN6SMA1"/>
<proteinExistence type="predicted"/>
<evidence type="ECO:0000256" key="1">
    <source>
        <dbReference type="ARBA" id="ARBA00004141"/>
    </source>
</evidence>
<keyword evidence="7" id="KW-1185">Reference proteome</keyword>
<feature type="transmembrane region" description="Helical" evidence="5">
    <location>
        <begin position="181"/>
        <end position="203"/>
    </location>
</feature>
<dbReference type="GO" id="GO:0000324">
    <property type="term" value="C:fungal-type vacuole"/>
    <property type="evidence" value="ECO:0007669"/>
    <property type="project" value="TreeGrafter"/>
</dbReference>
<dbReference type="EMBL" id="MU854620">
    <property type="protein sequence ID" value="KAK4032355.1"/>
    <property type="molecule type" value="Genomic_DNA"/>
</dbReference>
<dbReference type="GO" id="GO:0005886">
    <property type="term" value="C:plasma membrane"/>
    <property type="evidence" value="ECO:0007669"/>
    <property type="project" value="TreeGrafter"/>
</dbReference>
<evidence type="ECO:0000256" key="3">
    <source>
        <dbReference type="ARBA" id="ARBA00022989"/>
    </source>
</evidence>
<keyword evidence="3 5" id="KW-1133">Transmembrane helix</keyword>
<sequence length="315" mass="34894">MADTLPPGAIHPPPYGVVFGPRANCTLDICPVEISVYGYRPSLAANISFIALYTVAAVVHLYLGFRWRYWWYTGCMLIGAINAIIGYIGRVLMYYNPFNFAAFMIQIICVTTGPVYYCAAIYITLALSINHLSPSISRFQPRLFYYIFIPFDIISLIFQGAGGGLSTTSAGSSKVGVDLALTGLALQVFMLLLFCGLFADYLLRYFRQSKSSSSTIIPSAVDPTRLRLFFGFMSLAILLTLARCTYRLVELNQGYTAGSLVRDEGLFIGLEGVMVLVAVYCLMVGHPGLVFKRDQQKDRASGISQQELQEYNNLK</sequence>
<dbReference type="PANTHER" id="PTHR31465">
    <property type="entry name" value="PROTEIN RTA1-RELATED"/>
    <property type="match status" value="1"/>
</dbReference>
<dbReference type="Proteomes" id="UP001303115">
    <property type="component" value="Unassembled WGS sequence"/>
</dbReference>
<name>A0AAN6SMA1_9PEZI</name>
<keyword evidence="4 5" id="KW-0472">Membrane</keyword>
<comment type="subcellular location">
    <subcellularLocation>
        <location evidence="1">Membrane</location>
        <topology evidence="1">Multi-pass membrane protein</topology>
    </subcellularLocation>
</comment>
<evidence type="ECO:0000313" key="6">
    <source>
        <dbReference type="EMBL" id="KAK4032355.1"/>
    </source>
</evidence>
<protein>
    <submittedName>
        <fullName evidence="6">RTA1 like protein-domain-containing protein</fullName>
    </submittedName>
</protein>
<evidence type="ECO:0000256" key="5">
    <source>
        <dbReference type="SAM" id="Phobius"/>
    </source>
</evidence>
<gene>
    <name evidence="6" type="ORF">C8A01DRAFT_20561</name>
</gene>
<evidence type="ECO:0000313" key="7">
    <source>
        <dbReference type="Proteomes" id="UP001303115"/>
    </source>
</evidence>
<feature type="transmembrane region" description="Helical" evidence="5">
    <location>
        <begin position="266"/>
        <end position="291"/>
    </location>
</feature>
<reference evidence="7" key="1">
    <citation type="journal article" date="2023" name="Mol. Phylogenet. Evol.">
        <title>Genome-scale phylogeny and comparative genomics of the fungal order Sordariales.</title>
        <authorList>
            <person name="Hensen N."/>
            <person name="Bonometti L."/>
            <person name="Westerberg I."/>
            <person name="Brannstrom I.O."/>
            <person name="Guillou S."/>
            <person name="Cros-Aarteil S."/>
            <person name="Calhoun S."/>
            <person name="Haridas S."/>
            <person name="Kuo A."/>
            <person name="Mondo S."/>
            <person name="Pangilinan J."/>
            <person name="Riley R."/>
            <person name="LaButti K."/>
            <person name="Andreopoulos B."/>
            <person name="Lipzen A."/>
            <person name="Chen C."/>
            <person name="Yan M."/>
            <person name="Daum C."/>
            <person name="Ng V."/>
            <person name="Clum A."/>
            <person name="Steindorff A."/>
            <person name="Ohm R.A."/>
            <person name="Martin F."/>
            <person name="Silar P."/>
            <person name="Natvig D.O."/>
            <person name="Lalanne C."/>
            <person name="Gautier V."/>
            <person name="Ament-Velasquez S.L."/>
            <person name="Kruys A."/>
            <person name="Hutchinson M.I."/>
            <person name="Powell A.J."/>
            <person name="Barry K."/>
            <person name="Miller A.N."/>
            <person name="Grigoriev I.V."/>
            <person name="Debuchy R."/>
            <person name="Gladieux P."/>
            <person name="Hiltunen Thoren M."/>
            <person name="Johannesson H."/>
        </authorList>
    </citation>
    <scope>NUCLEOTIDE SEQUENCE [LARGE SCALE GENOMIC DNA]</scope>
    <source>
        <strain evidence="7">CBS 284.82</strain>
    </source>
</reference>
<comment type="caution">
    <text evidence="6">The sequence shown here is derived from an EMBL/GenBank/DDBJ whole genome shotgun (WGS) entry which is preliminary data.</text>
</comment>
<organism evidence="6 7">
    <name type="scientific">Parachaetomium inaequale</name>
    <dbReference type="NCBI Taxonomy" id="2588326"/>
    <lineage>
        <taxon>Eukaryota</taxon>
        <taxon>Fungi</taxon>
        <taxon>Dikarya</taxon>
        <taxon>Ascomycota</taxon>
        <taxon>Pezizomycotina</taxon>
        <taxon>Sordariomycetes</taxon>
        <taxon>Sordariomycetidae</taxon>
        <taxon>Sordariales</taxon>
        <taxon>Chaetomiaceae</taxon>
        <taxon>Parachaetomium</taxon>
    </lineage>
</organism>
<evidence type="ECO:0000256" key="4">
    <source>
        <dbReference type="ARBA" id="ARBA00023136"/>
    </source>
</evidence>
<accession>A0AAN6SMA1</accession>
<dbReference type="PANTHER" id="PTHR31465:SF9">
    <property type="entry name" value="SPHINGOID LONG-CHAIN BASE TRANSPORTER RSB1"/>
    <property type="match status" value="1"/>
</dbReference>
<dbReference type="InterPro" id="IPR007568">
    <property type="entry name" value="RTA1"/>
</dbReference>
<dbReference type="Pfam" id="PF04479">
    <property type="entry name" value="RTA1"/>
    <property type="match status" value="1"/>
</dbReference>
<feature type="transmembrane region" description="Helical" evidence="5">
    <location>
        <begin position="143"/>
        <end position="161"/>
    </location>
</feature>
<feature type="transmembrane region" description="Helical" evidence="5">
    <location>
        <begin position="100"/>
        <end position="123"/>
    </location>
</feature>
<feature type="transmembrane region" description="Helical" evidence="5">
    <location>
        <begin position="43"/>
        <end position="63"/>
    </location>
</feature>
<feature type="transmembrane region" description="Helical" evidence="5">
    <location>
        <begin position="70"/>
        <end position="88"/>
    </location>
</feature>